<dbReference type="InterPro" id="IPR009025">
    <property type="entry name" value="RBP11-like_dimer"/>
</dbReference>
<comment type="caution">
    <text evidence="6">The sequence shown here is derived from an EMBL/GenBank/DDBJ whole genome shotgun (WGS) entry which is preliminary data.</text>
</comment>
<evidence type="ECO:0000313" key="6">
    <source>
        <dbReference type="EMBL" id="RAO79667.1"/>
    </source>
</evidence>
<comment type="similarity">
    <text evidence="4">Belongs to the archaeal Rpo11/eukaryotic RPB11/RPC19 RNA polymerase subunit family.</text>
</comment>
<evidence type="ECO:0000256" key="4">
    <source>
        <dbReference type="HAMAP-Rule" id="MF_00261"/>
    </source>
</evidence>
<accession>A0A328PAH5</accession>
<keyword evidence="4" id="KW-0808">Transferase</keyword>
<keyword evidence="3 4" id="KW-0804">Transcription</keyword>
<dbReference type="GO" id="GO:0005737">
    <property type="term" value="C:cytoplasm"/>
    <property type="evidence" value="ECO:0007669"/>
    <property type="project" value="UniProtKB-SubCell"/>
</dbReference>
<dbReference type="Pfam" id="PF13656">
    <property type="entry name" value="RNA_pol_L_2"/>
    <property type="match status" value="1"/>
</dbReference>
<evidence type="ECO:0000313" key="7">
    <source>
        <dbReference type="Proteomes" id="UP000249782"/>
    </source>
</evidence>
<keyword evidence="7" id="KW-1185">Reference proteome</keyword>
<dbReference type="EC" id="2.7.7.6" evidence="4"/>
<comment type="function">
    <text evidence="4">DNA-dependent RNA polymerase (RNAP) catalyzes the transcription of DNA into RNA using the four ribonucleoside triphosphates as substrates.</text>
</comment>
<comment type="subcellular location">
    <subcellularLocation>
        <location evidence="4">Cytoplasm</location>
    </subcellularLocation>
</comment>
<keyword evidence="4" id="KW-0548">Nucleotidyltransferase</keyword>
<dbReference type="PROSITE" id="PS01154">
    <property type="entry name" value="RNA_POL_L_13KD"/>
    <property type="match status" value="1"/>
</dbReference>
<dbReference type="GO" id="GO:0006351">
    <property type="term" value="P:DNA-templated transcription"/>
    <property type="evidence" value="ECO:0007669"/>
    <property type="project" value="UniProtKB-UniRule"/>
</dbReference>
<name>A0A328PAH5_9EURY</name>
<dbReference type="SUPFAM" id="SSF55257">
    <property type="entry name" value="RBP11-like subunits of RNA polymerase"/>
    <property type="match status" value="1"/>
</dbReference>
<dbReference type="GO" id="GO:0046983">
    <property type="term" value="F:protein dimerization activity"/>
    <property type="evidence" value="ECO:0007669"/>
    <property type="project" value="InterPro"/>
</dbReference>
<reference evidence="6 7" key="1">
    <citation type="submission" date="2018-06" db="EMBL/GenBank/DDBJ databases">
        <title>Draft genome sequence of hyperthermophilic methanogen Methanothermobacter tenebrarum sp. MCM-B 1447.</title>
        <authorList>
            <person name="Pore S.D."/>
            <person name="Dagar S."/>
            <person name="Dhakephalkar P.K."/>
        </authorList>
    </citation>
    <scope>NUCLEOTIDE SEQUENCE [LARGE SCALE GENOMIC DNA]</scope>
    <source>
        <strain evidence="6 7">MCM B 1447</strain>
    </source>
</reference>
<evidence type="ECO:0000259" key="5">
    <source>
        <dbReference type="Pfam" id="PF13656"/>
    </source>
</evidence>
<dbReference type="AlphaFoldDB" id="A0A328PAH5"/>
<dbReference type="InterPro" id="IPR036603">
    <property type="entry name" value="RBP11-like"/>
</dbReference>
<keyword evidence="2 4" id="KW-0963">Cytoplasm</keyword>
<evidence type="ECO:0000256" key="2">
    <source>
        <dbReference type="ARBA" id="ARBA00022490"/>
    </source>
</evidence>
<dbReference type="GO" id="GO:0000428">
    <property type="term" value="C:DNA-directed RNA polymerase complex"/>
    <property type="evidence" value="ECO:0007669"/>
    <property type="project" value="UniProtKB-KW"/>
</dbReference>
<dbReference type="EMBL" id="QLOE01000002">
    <property type="protein sequence ID" value="RAO79667.1"/>
    <property type="molecule type" value="Genomic_DNA"/>
</dbReference>
<dbReference type="NCBIfam" id="NF002240">
    <property type="entry name" value="PRK01146.2-4"/>
    <property type="match status" value="1"/>
</dbReference>
<dbReference type="CDD" id="cd06927">
    <property type="entry name" value="RNAP_L"/>
    <property type="match status" value="1"/>
</dbReference>
<keyword evidence="1 4" id="KW-0240">DNA-directed RNA polymerase</keyword>
<dbReference type="HAMAP" id="MF_00261">
    <property type="entry name" value="RNApol_arch_Rpo11"/>
    <property type="match status" value="1"/>
</dbReference>
<comment type="catalytic activity">
    <reaction evidence="4">
        <text>RNA(n) + a ribonucleoside 5'-triphosphate = RNA(n+1) + diphosphate</text>
        <dbReference type="Rhea" id="RHEA:21248"/>
        <dbReference type="Rhea" id="RHEA-COMP:14527"/>
        <dbReference type="Rhea" id="RHEA-COMP:17342"/>
        <dbReference type="ChEBI" id="CHEBI:33019"/>
        <dbReference type="ChEBI" id="CHEBI:61557"/>
        <dbReference type="ChEBI" id="CHEBI:140395"/>
        <dbReference type="EC" id="2.7.7.6"/>
    </reaction>
</comment>
<protein>
    <recommendedName>
        <fullName evidence="4">DNA-directed RNA polymerase subunit Rpo11</fullName>
        <ecNumber evidence="4">2.7.7.6</ecNumber>
    </recommendedName>
    <alternativeName>
        <fullName evidence="4">DNA-directed RNA polymerase subunit L</fullName>
    </alternativeName>
</protein>
<dbReference type="Gene3D" id="3.30.1360.10">
    <property type="entry name" value="RNA polymerase, RBP11-like subunit"/>
    <property type="match status" value="1"/>
</dbReference>
<dbReference type="RefSeq" id="WP_112093497.1">
    <property type="nucleotide sequence ID" value="NZ_QLOE01000002.1"/>
</dbReference>
<dbReference type="Proteomes" id="UP000249782">
    <property type="component" value="Unassembled WGS sequence"/>
</dbReference>
<dbReference type="GO" id="GO:0003677">
    <property type="term" value="F:DNA binding"/>
    <property type="evidence" value="ECO:0007669"/>
    <property type="project" value="InterPro"/>
</dbReference>
<gene>
    <name evidence="4" type="primary">rpo11</name>
    <name evidence="4" type="synonym">rpoL</name>
    <name evidence="6" type="ORF">DPC56_02585</name>
</gene>
<comment type="subunit">
    <text evidence="4">Part of the RNA polymerase complex.</text>
</comment>
<feature type="domain" description="DNA-directed RNA polymerase RBP11-like dimerisation" evidence="5">
    <location>
        <begin position="10"/>
        <end position="80"/>
    </location>
</feature>
<dbReference type="GO" id="GO:0003899">
    <property type="term" value="F:DNA-directed RNA polymerase activity"/>
    <property type="evidence" value="ECO:0007669"/>
    <property type="project" value="UniProtKB-UniRule"/>
</dbReference>
<evidence type="ECO:0000256" key="3">
    <source>
        <dbReference type="ARBA" id="ARBA00023163"/>
    </source>
</evidence>
<dbReference type="OrthoDB" id="24205at2157"/>
<dbReference type="InterPro" id="IPR008193">
    <property type="entry name" value="RNA_pol_Rpb11_13-16kDa_CS"/>
</dbReference>
<proteinExistence type="inferred from homology"/>
<sequence>MKIIRDEKDEMEIILEGETHTLCNALRKILLEDETVKAVAYSIDHPIIGEPHMYIRGDNPRKSLKKAAKTLKERSKEFKDLIERSSP</sequence>
<organism evidence="6 7">
    <name type="scientific">Methanothermobacter tenebrarum</name>
    <dbReference type="NCBI Taxonomy" id="680118"/>
    <lineage>
        <taxon>Archaea</taxon>
        <taxon>Methanobacteriati</taxon>
        <taxon>Methanobacteriota</taxon>
        <taxon>Methanomada group</taxon>
        <taxon>Methanobacteria</taxon>
        <taxon>Methanobacteriales</taxon>
        <taxon>Methanobacteriaceae</taxon>
        <taxon>Methanothermobacter</taxon>
    </lineage>
</organism>
<evidence type="ECO:0000256" key="1">
    <source>
        <dbReference type="ARBA" id="ARBA00022478"/>
    </source>
</evidence>
<dbReference type="InterPro" id="IPR022905">
    <property type="entry name" value="Rpo11-like"/>
</dbReference>